<dbReference type="KEGG" id="cth:Cthe_1232"/>
<dbReference type="Pfam" id="PF00501">
    <property type="entry name" value="AMP-binding"/>
    <property type="match status" value="1"/>
</dbReference>
<protein>
    <submittedName>
        <fullName evidence="3">AMP-dependent synthetase and ligase</fullName>
    </submittedName>
</protein>
<dbReference type="PROSITE" id="PS00455">
    <property type="entry name" value="AMP_BINDING"/>
    <property type="match status" value="1"/>
</dbReference>
<organism evidence="3 4">
    <name type="scientific">Acetivibrio thermocellus (strain ATCC 27405 / DSM 1237 / JCM 9322 / NBRC 103400 / NCIMB 10682 / NRRL B-4536 / VPI 7372)</name>
    <name type="common">Clostridium thermocellum</name>
    <dbReference type="NCBI Taxonomy" id="203119"/>
    <lineage>
        <taxon>Bacteria</taxon>
        <taxon>Bacillati</taxon>
        <taxon>Bacillota</taxon>
        <taxon>Clostridia</taxon>
        <taxon>Eubacteriales</taxon>
        <taxon>Oscillospiraceae</taxon>
        <taxon>Acetivibrio</taxon>
    </lineage>
</organism>
<feature type="domain" description="AMP-dependent synthetase/ligase" evidence="2">
    <location>
        <begin position="26"/>
        <end position="422"/>
    </location>
</feature>
<comment type="catalytic activity">
    <reaction evidence="1">
        <text>a long-chain fatty acid + ATP + CoA = a long-chain fatty acyl-CoA + AMP + diphosphate</text>
        <dbReference type="Rhea" id="RHEA:15421"/>
        <dbReference type="ChEBI" id="CHEBI:30616"/>
        <dbReference type="ChEBI" id="CHEBI:33019"/>
        <dbReference type="ChEBI" id="CHEBI:57287"/>
        <dbReference type="ChEBI" id="CHEBI:57560"/>
        <dbReference type="ChEBI" id="CHEBI:83139"/>
        <dbReference type="ChEBI" id="CHEBI:456215"/>
        <dbReference type="EC" id="6.2.1.3"/>
    </reaction>
    <physiologicalReaction direction="left-to-right" evidence="1">
        <dbReference type="Rhea" id="RHEA:15422"/>
    </physiologicalReaction>
</comment>
<evidence type="ECO:0000313" key="3">
    <source>
        <dbReference type="EMBL" id="ABN52464.1"/>
    </source>
</evidence>
<dbReference type="HOGENOM" id="CLU_000022_59_9_9"/>
<dbReference type="OrthoDB" id="9778383at2"/>
<gene>
    <name evidence="3" type="ordered locus">Cthe_1232</name>
</gene>
<dbReference type="DNASU" id="4809924"/>
<sequence length="576" mass="64508">MKTSPVFEVRTIKNLRDMIEQSSKLFANKDAFRVKTKDNSYRGITFAEFKNDIDAFGTALLDLLGTEKGFVAVIGENRYEWCVTYLATINGVGVVIPLDKELPLPELENLLKQSNANAIVYSGKFHDAIKEMSSRLSNIKYFINMNTNEHEDDKFLSFWVLLEKGKKLLESGKKDYLNAPIDENAMSAMIFTSGTTGQAKAVMLSHKNICSNMMAVSASVYMDSTDSVLSILPLHHTYECTAGFLTMIYNGATITFNEGLKYIGKNLKEAQPTILILVPLILESMYNKIWEQASKDKSLKFKLKAGLFISNLLYKVFKIDIRRKLFKSVIDNVGGKLRLVISGAAALDPEVAKGFEAMGIKVLQGYGLTEASPIVAVNRDKSYRHDSVGLPLPGLDVEIINPDKEGFGEIIVKGDSVMLGYYNNDDATKAVLKDGWLYTGDLGRMDEKGFIYITGRKKNIIVTKTGKNIFPEEVEAYLNKSPYIKESLVSGRENDKNDETIVVAQIVPDMDAIKAKLKTDTVPSPEEVYKLIKAEIRAINKNMPVYKRVVDITIRENEFAKTSSKKIKRYLEKTNV</sequence>
<dbReference type="InterPro" id="IPR020845">
    <property type="entry name" value="AMP-binding_CS"/>
</dbReference>
<dbReference type="InterPro" id="IPR000873">
    <property type="entry name" value="AMP-dep_synth/lig_dom"/>
</dbReference>
<accession>A3DET5</accession>
<dbReference type="GO" id="GO:0016020">
    <property type="term" value="C:membrane"/>
    <property type="evidence" value="ECO:0007669"/>
    <property type="project" value="TreeGrafter"/>
</dbReference>
<dbReference type="AlphaFoldDB" id="A3DET5"/>
<name>A3DET5_ACET2</name>
<dbReference type="InterPro" id="IPR045851">
    <property type="entry name" value="AMP-bd_C_sf"/>
</dbReference>
<keyword evidence="4" id="KW-1185">Reference proteome</keyword>
<keyword evidence="3" id="KW-0436">Ligase</keyword>
<dbReference type="RefSeq" id="WP_011838030.1">
    <property type="nucleotide sequence ID" value="NC_009012.1"/>
</dbReference>
<dbReference type="Gene3D" id="3.40.50.12780">
    <property type="entry name" value="N-terminal domain of ligase-like"/>
    <property type="match status" value="1"/>
</dbReference>
<dbReference type="GeneID" id="35803420"/>
<dbReference type="Pfam" id="PF23562">
    <property type="entry name" value="AMP-binding_C_3"/>
    <property type="match status" value="1"/>
</dbReference>
<proteinExistence type="predicted"/>
<dbReference type="PANTHER" id="PTHR43272">
    <property type="entry name" value="LONG-CHAIN-FATTY-ACID--COA LIGASE"/>
    <property type="match status" value="1"/>
</dbReference>
<dbReference type="eggNOG" id="COG1022">
    <property type="taxonomic scope" value="Bacteria"/>
</dbReference>
<dbReference type="PANTHER" id="PTHR43272:SF52">
    <property type="entry name" value="AMP-DEPENDENT SYNTHETASE_LIGASE DOMAIN-CONTAINING PROTEIN"/>
    <property type="match status" value="1"/>
</dbReference>
<dbReference type="Proteomes" id="UP000002145">
    <property type="component" value="Chromosome"/>
</dbReference>
<evidence type="ECO:0000313" key="4">
    <source>
        <dbReference type="Proteomes" id="UP000002145"/>
    </source>
</evidence>
<evidence type="ECO:0000259" key="2">
    <source>
        <dbReference type="Pfam" id="PF00501"/>
    </source>
</evidence>
<dbReference type="InterPro" id="IPR042099">
    <property type="entry name" value="ANL_N_sf"/>
</dbReference>
<dbReference type="STRING" id="203119.Cthe_1232"/>
<dbReference type="SUPFAM" id="SSF56801">
    <property type="entry name" value="Acetyl-CoA synthetase-like"/>
    <property type="match status" value="1"/>
</dbReference>
<evidence type="ECO:0000256" key="1">
    <source>
        <dbReference type="ARBA" id="ARBA00024484"/>
    </source>
</evidence>
<reference evidence="3 4" key="2">
    <citation type="journal article" date="2013" name="Biotechnol. Biofuels">
        <title>Global transcriptome analysis of Clostridium thermocellum ATCC 27405 during growth on dilute acid pretreated Populus and switchgrass.</title>
        <authorList>
            <person name="Wilson C.M."/>
            <person name="Rodriguez M.Jr."/>
            <person name="Johnson C.M."/>
            <person name="Martin S.L."/>
            <person name="Chu T.M."/>
            <person name="Wolfinger R.D."/>
            <person name="Hauser L.J."/>
            <person name="Land M.L."/>
            <person name="Klingeman D.M."/>
            <person name="Syed M.H."/>
            <person name="Ragauskas A.J."/>
            <person name="Tschaplinski T.J."/>
            <person name="Mielenz J.R."/>
            <person name="Brown S.D."/>
        </authorList>
    </citation>
    <scope>NUCLEOTIDE SEQUENCE [LARGE SCALE GENOMIC DNA]</scope>
    <source>
        <strain evidence="4">ATCC 27405 / DSM 1237 / JCM 9322 / NBRC 103400 / NCIMB 10682 / NRRL B-4536 / VPI 7372</strain>
    </source>
</reference>
<reference evidence="4" key="1">
    <citation type="submission" date="2007-02" db="EMBL/GenBank/DDBJ databases">
        <title>Complete sequence of Clostridium thermocellum ATCC 27405.</title>
        <authorList>
            <consortium name="US DOE Joint Genome Institute"/>
            <person name="Copeland A."/>
            <person name="Lucas S."/>
            <person name="Lapidus A."/>
            <person name="Barry K."/>
            <person name="Detter J.C."/>
            <person name="Glavina del Rio T."/>
            <person name="Hammon N."/>
            <person name="Israni S."/>
            <person name="Dalin E."/>
            <person name="Tice H."/>
            <person name="Pitluck S."/>
            <person name="Chertkov O."/>
            <person name="Brettin T."/>
            <person name="Bruce D."/>
            <person name="Han C."/>
            <person name="Tapia R."/>
            <person name="Gilna P."/>
            <person name="Schmutz J."/>
            <person name="Larimer F."/>
            <person name="Land M."/>
            <person name="Hauser L."/>
            <person name="Kyrpides N."/>
            <person name="Mikhailova N."/>
            <person name="Wu J.H.D."/>
            <person name="Newcomb M."/>
            <person name="Richardson P."/>
        </authorList>
    </citation>
    <scope>NUCLEOTIDE SEQUENCE [LARGE SCALE GENOMIC DNA]</scope>
    <source>
        <strain evidence="4">ATCC 27405 / DSM 1237 / JCM 9322 / NBRC 103400 / NCIMB 10682 / NRRL B-4536 / VPI 7372</strain>
    </source>
</reference>
<dbReference type="EMBL" id="CP000568">
    <property type="protein sequence ID" value="ABN52464.1"/>
    <property type="molecule type" value="Genomic_DNA"/>
</dbReference>
<dbReference type="Gene3D" id="3.30.300.30">
    <property type="match status" value="1"/>
</dbReference>
<dbReference type="GO" id="GO:0004467">
    <property type="term" value="F:long-chain fatty acid-CoA ligase activity"/>
    <property type="evidence" value="ECO:0007669"/>
    <property type="project" value="UniProtKB-EC"/>
</dbReference>